<dbReference type="InterPro" id="IPR013785">
    <property type="entry name" value="Aldolase_TIM"/>
</dbReference>
<keyword evidence="3" id="KW-0479">Metal-binding</keyword>
<dbReference type="GO" id="GO:0046872">
    <property type="term" value="F:metal ion binding"/>
    <property type="evidence" value="ECO:0007669"/>
    <property type="project" value="UniProtKB-KW"/>
</dbReference>
<gene>
    <name evidence="7" type="ORF">UABAM_05590</name>
</gene>
<keyword evidence="8" id="KW-1185">Reference proteome</keyword>
<dbReference type="AlphaFoldDB" id="A0A5S9F5T3"/>
<dbReference type="Proteomes" id="UP000326354">
    <property type="component" value="Chromosome"/>
</dbReference>
<comment type="cofactor">
    <cofactor evidence="1">
        <name>[4Fe-4S] cluster</name>
        <dbReference type="ChEBI" id="CHEBI:49883"/>
    </cofactor>
</comment>
<evidence type="ECO:0000313" key="7">
    <source>
        <dbReference type="EMBL" id="BBM87187.1"/>
    </source>
</evidence>
<dbReference type="Gene3D" id="3.20.20.70">
    <property type="entry name" value="Aldolase class I"/>
    <property type="match status" value="1"/>
</dbReference>
<dbReference type="PANTHER" id="PTHR11228">
    <property type="entry name" value="RADICAL SAM DOMAIN PROTEIN"/>
    <property type="match status" value="1"/>
</dbReference>
<dbReference type="EMBL" id="AP019860">
    <property type="protein sequence ID" value="BBM87187.1"/>
    <property type="molecule type" value="Genomic_DNA"/>
</dbReference>
<dbReference type="Pfam" id="PF04055">
    <property type="entry name" value="Radical_SAM"/>
    <property type="match status" value="1"/>
</dbReference>
<name>A0A5S9F5T3_UABAM</name>
<evidence type="ECO:0000259" key="6">
    <source>
        <dbReference type="Pfam" id="PF04055"/>
    </source>
</evidence>
<dbReference type="RefSeq" id="WP_151971214.1">
    <property type="nucleotide sequence ID" value="NZ_AP019860.1"/>
</dbReference>
<organism evidence="7 8">
    <name type="scientific">Uabimicrobium amorphum</name>
    <dbReference type="NCBI Taxonomy" id="2596890"/>
    <lineage>
        <taxon>Bacteria</taxon>
        <taxon>Pseudomonadati</taxon>
        <taxon>Planctomycetota</taxon>
        <taxon>Candidatus Uabimicrobiia</taxon>
        <taxon>Candidatus Uabimicrobiales</taxon>
        <taxon>Candidatus Uabimicrobiaceae</taxon>
        <taxon>Candidatus Uabimicrobium</taxon>
    </lineage>
</organism>
<proteinExistence type="predicted"/>
<dbReference type="OrthoDB" id="9810775at2"/>
<evidence type="ECO:0000256" key="3">
    <source>
        <dbReference type="ARBA" id="ARBA00022723"/>
    </source>
</evidence>
<dbReference type="InterPro" id="IPR007197">
    <property type="entry name" value="rSAM"/>
</dbReference>
<evidence type="ECO:0000256" key="4">
    <source>
        <dbReference type="ARBA" id="ARBA00023004"/>
    </source>
</evidence>
<protein>
    <submittedName>
        <fullName evidence="7">Molybdopterin biosynthesis protein MoeX</fullName>
    </submittedName>
</protein>
<dbReference type="GO" id="GO:0003824">
    <property type="term" value="F:catalytic activity"/>
    <property type="evidence" value="ECO:0007669"/>
    <property type="project" value="InterPro"/>
</dbReference>
<dbReference type="SFLD" id="SFLDG01067">
    <property type="entry name" value="SPASM/twitch_domain_containing"/>
    <property type="match status" value="1"/>
</dbReference>
<dbReference type="CDD" id="cd01335">
    <property type="entry name" value="Radical_SAM"/>
    <property type="match status" value="1"/>
</dbReference>
<evidence type="ECO:0000256" key="1">
    <source>
        <dbReference type="ARBA" id="ARBA00001966"/>
    </source>
</evidence>
<keyword evidence="2" id="KW-0949">S-adenosyl-L-methionine</keyword>
<evidence type="ECO:0000313" key="8">
    <source>
        <dbReference type="Proteomes" id="UP000326354"/>
    </source>
</evidence>
<dbReference type="SFLD" id="SFLDS00029">
    <property type="entry name" value="Radical_SAM"/>
    <property type="match status" value="1"/>
</dbReference>
<dbReference type="PANTHER" id="PTHR11228:SF7">
    <property type="entry name" value="PQQA PEPTIDE CYCLASE"/>
    <property type="match status" value="1"/>
</dbReference>
<keyword evidence="5" id="KW-0411">Iron-sulfur</keyword>
<dbReference type="GO" id="GO:0051536">
    <property type="term" value="F:iron-sulfur cluster binding"/>
    <property type="evidence" value="ECO:0007669"/>
    <property type="project" value="UniProtKB-KW"/>
</dbReference>
<dbReference type="InterPro" id="IPR050377">
    <property type="entry name" value="Radical_SAM_PqqE_MftC-like"/>
</dbReference>
<sequence>MHHINRHDWLHTPQGEPRGYIQSQKLQELWFHTGTICNLRCPFCLEGSKPGDNRINKLTFADAKPYMEEALGLGVQQFSFTGGEPFVIPEIMEILKYALRHKPCLVLTNGTKPLLQRIEDIEALQQQKFPLSFRISLDYPNPQKHDAGRGQGNFMMALETLGMLANKGFNVSIARQQQATEDKEAVENSFRQFFADVGIHHPIPIISFPDFLTPGSIPQVPYITEHCMTTYKNAHSRAQLMCNYSRMVLKKDGKMCVYACTLVDDDEDYHLATTLKESLDITIMLKHHRCYSCFASGASCSELS</sequence>
<reference evidence="7 8" key="1">
    <citation type="submission" date="2019-08" db="EMBL/GenBank/DDBJ databases">
        <title>Complete genome sequence of Candidatus Uab amorphum.</title>
        <authorList>
            <person name="Shiratori T."/>
            <person name="Suzuki S."/>
            <person name="Kakizawa Y."/>
            <person name="Ishida K."/>
        </authorList>
    </citation>
    <scope>NUCLEOTIDE SEQUENCE [LARGE SCALE GENOMIC DNA]</scope>
    <source>
        <strain evidence="7 8">SRT547</strain>
    </source>
</reference>
<feature type="domain" description="Radical SAM core" evidence="6">
    <location>
        <begin position="34"/>
        <end position="171"/>
    </location>
</feature>
<evidence type="ECO:0000256" key="5">
    <source>
        <dbReference type="ARBA" id="ARBA00023014"/>
    </source>
</evidence>
<evidence type="ECO:0000256" key="2">
    <source>
        <dbReference type="ARBA" id="ARBA00022691"/>
    </source>
</evidence>
<accession>A0A5S9F5T3</accession>
<dbReference type="InterPro" id="IPR058240">
    <property type="entry name" value="rSAM_sf"/>
</dbReference>
<dbReference type="SUPFAM" id="SSF102114">
    <property type="entry name" value="Radical SAM enzymes"/>
    <property type="match status" value="1"/>
</dbReference>
<keyword evidence="4" id="KW-0408">Iron</keyword>
<dbReference type="KEGG" id="uam:UABAM_05590"/>